<reference evidence="1 2" key="1">
    <citation type="journal article" date="2019" name="Philos. Trans. R. Soc. Lond., B, Biol. Sci.">
        <title>Ant behaviour and brain gene expression of defending hosts depend on the ecological success of the intruding social parasite.</title>
        <authorList>
            <person name="Kaur R."/>
            <person name="Stoldt M."/>
            <person name="Jongepier E."/>
            <person name="Feldmeyer B."/>
            <person name="Menzel F."/>
            <person name="Bornberg-Bauer E."/>
            <person name="Foitzik S."/>
        </authorList>
    </citation>
    <scope>NUCLEOTIDE SEQUENCE [LARGE SCALE GENOMIC DNA]</scope>
    <source>
        <tissue evidence="1">Whole body</tissue>
    </source>
</reference>
<comment type="caution">
    <text evidence="1">The sequence shown here is derived from an EMBL/GenBank/DDBJ whole genome shotgun (WGS) entry which is preliminary data.</text>
</comment>
<evidence type="ECO:0000313" key="2">
    <source>
        <dbReference type="Proteomes" id="UP000310200"/>
    </source>
</evidence>
<evidence type="ECO:0000313" key="1">
    <source>
        <dbReference type="EMBL" id="TGZ49683.1"/>
    </source>
</evidence>
<organism evidence="1 2">
    <name type="scientific">Temnothorax longispinosus</name>
    <dbReference type="NCBI Taxonomy" id="300112"/>
    <lineage>
        <taxon>Eukaryota</taxon>
        <taxon>Metazoa</taxon>
        <taxon>Ecdysozoa</taxon>
        <taxon>Arthropoda</taxon>
        <taxon>Hexapoda</taxon>
        <taxon>Insecta</taxon>
        <taxon>Pterygota</taxon>
        <taxon>Neoptera</taxon>
        <taxon>Endopterygota</taxon>
        <taxon>Hymenoptera</taxon>
        <taxon>Apocrita</taxon>
        <taxon>Aculeata</taxon>
        <taxon>Formicoidea</taxon>
        <taxon>Formicidae</taxon>
        <taxon>Myrmicinae</taxon>
        <taxon>Temnothorax</taxon>
    </lineage>
</organism>
<dbReference type="Proteomes" id="UP000310200">
    <property type="component" value="Unassembled WGS sequence"/>
</dbReference>
<protein>
    <submittedName>
        <fullName evidence="1">Uncharacterized protein</fullName>
    </submittedName>
</protein>
<name>A0A4S2KJB8_9HYME</name>
<accession>A0A4S2KJB8</accession>
<dbReference type="EMBL" id="QBLH01002107">
    <property type="protein sequence ID" value="TGZ49683.1"/>
    <property type="molecule type" value="Genomic_DNA"/>
</dbReference>
<dbReference type="AlphaFoldDB" id="A0A4S2KJB8"/>
<sequence length="71" mass="7971">MVSASQATAIISATSSFLMAGQAQRFSCACYNAVGLAFEMQFHLMLLDMMVQAFGMLGHRRTIDRLHYRYC</sequence>
<gene>
    <name evidence="1" type="ORF">DBV15_01313</name>
</gene>
<proteinExistence type="predicted"/>
<keyword evidence="2" id="KW-1185">Reference proteome</keyword>